<dbReference type="Pfam" id="PF00574">
    <property type="entry name" value="CLP_protease"/>
    <property type="match status" value="1"/>
</dbReference>
<proteinExistence type="predicted"/>
<dbReference type="GO" id="GO:0004176">
    <property type="term" value="F:ATP-dependent peptidase activity"/>
    <property type="evidence" value="ECO:0007669"/>
    <property type="project" value="TreeGrafter"/>
</dbReference>
<dbReference type="SUPFAM" id="SSF52096">
    <property type="entry name" value="ClpP/crotonase"/>
    <property type="match status" value="1"/>
</dbReference>
<accession>A0A5J5AAJ0</accession>
<sequence>MVGGGLRSVGDGDVVRIKDGGWGDGLDRRAGVRGGAGLESVMVEIGERGSGVESGNRFGMPLSRIAPQSPAGPARGQVDDIRNEANELLRIRDYLFKELANKTASLLIRMKRFTAQEALEYGLIDRIVRPPRIKADAPRKDAGTGLR</sequence>
<dbReference type="Gene3D" id="3.90.226.10">
    <property type="entry name" value="2-enoyl-CoA Hydratase, Chain A, domain 1"/>
    <property type="match status" value="1"/>
</dbReference>
<dbReference type="GO" id="GO:0051117">
    <property type="term" value="F:ATPase binding"/>
    <property type="evidence" value="ECO:0007669"/>
    <property type="project" value="TreeGrafter"/>
</dbReference>
<dbReference type="Proteomes" id="UP000325577">
    <property type="component" value="Linkage Group LG3"/>
</dbReference>
<evidence type="ECO:0008006" key="4">
    <source>
        <dbReference type="Google" id="ProtNLM"/>
    </source>
</evidence>
<feature type="region of interest" description="Disordered" evidence="1">
    <location>
        <begin position="49"/>
        <end position="77"/>
    </location>
</feature>
<organism evidence="2 3">
    <name type="scientific">Nyssa sinensis</name>
    <dbReference type="NCBI Taxonomy" id="561372"/>
    <lineage>
        <taxon>Eukaryota</taxon>
        <taxon>Viridiplantae</taxon>
        <taxon>Streptophyta</taxon>
        <taxon>Embryophyta</taxon>
        <taxon>Tracheophyta</taxon>
        <taxon>Spermatophyta</taxon>
        <taxon>Magnoliopsida</taxon>
        <taxon>eudicotyledons</taxon>
        <taxon>Gunneridae</taxon>
        <taxon>Pentapetalae</taxon>
        <taxon>asterids</taxon>
        <taxon>Cornales</taxon>
        <taxon>Nyssaceae</taxon>
        <taxon>Nyssa</taxon>
    </lineage>
</organism>
<dbReference type="InterPro" id="IPR023562">
    <property type="entry name" value="ClpP/TepA"/>
</dbReference>
<evidence type="ECO:0000313" key="3">
    <source>
        <dbReference type="Proteomes" id="UP000325577"/>
    </source>
</evidence>
<dbReference type="AlphaFoldDB" id="A0A5J5AAJ0"/>
<dbReference type="GO" id="GO:0006515">
    <property type="term" value="P:protein quality control for misfolded or incompletely synthesized proteins"/>
    <property type="evidence" value="ECO:0007669"/>
    <property type="project" value="TreeGrafter"/>
</dbReference>
<reference evidence="2 3" key="1">
    <citation type="submission" date="2019-09" db="EMBL/GenBank/DDBJ databases">
        <title>A chromosome-level genome assembly of the Chinese tupelo Nyssa sinensis.</title>
        <authorList>
            <person name="Yang X."/>
            <person name="Kang M."/>
            <person name="Yang Y."/>
            <person name="Xiong H."/>
            <person name="Wang M."/>
            <person name="Zhang Z."/>
            <person name="Wang Z."/>
            <person name="Wu H."/>
            <person name="Ma T."/>
            <person name="Liu J."/>
            <person name="Xi Z."/>
        </authorList>
    </citation>
    <scope>NUCLEOTIDE SEQUENCE [LARGE SCALE GENOMIC DNA]</scope>
    <source>
        <strain evidence="2">J267</strain>
        <tissue evidence="2">Leaf</tissue>
    </source>
</reference>
<evidence type="ECO:0000256" key="1">
    <source>
        <dbReference type="SAM" id="MobiDB-lite"/>
    </source>
</evidence>
<dbReference type="InterPro" id="IPR029045">
    <property type="entry name" value="ClpP/crotonase-like_dom_sf"/>
</dbReference>
<name>A0A5J5AAJ0_9ASTE</name>
<evidence type="ECO:0000313" key="2">
    <source>
        <dbReference type="EMBL" id="KAA8526331.1"/>
    </source>
</evidence>
<gene>
    <name evidence="2" type="ORF">F0562_008466</name>
</gene>
<protein>
    <recommendedName>
        <fullName evidence="4">ATP-dependent Clp protease proteolytic subunit</fullName>
    </recommendedName>
</protein>
<dbReference type="GO" id="GO:0004252">
    <property type="term" value="F:serine-type endopeptidase activity"/>
    <property type="evidence" value="ECO:0007669"/>
    <property type="project" value="TreeGrafter"/>
</dbReference>
<keyword evidence="3" id="KW-1185">Reference proteome</keyword>
<dbReference type="PANTHER" id="PTHR10381">
    <property type="entry name" value="ATP-DEPENDENT CLP PROTEASE PROTEOLYTIC SUBUNIT"/>
    <property type="match status" value="1"/>
</dbReference>
<dbReference type="PANTHER" id="PTHR10381:SF46">
    <property type="entry name" value="ATP-DEPENDENT CLP PROTEASE PROTEOLYTIC SUBUNIT-RELATED PROTEIN 2, CHLOROPLASTIC"/>
    <property type="match status" value="1"/>
</dbReference>
<dbReference type="OrthoDB" id="2017408at2759"/>
<dbReference type="GO" id="GO:0009368">
    <property type="term" value="C:endopeptidase Clp complex"/>
    <property type="evidence" value="ECO:0007669"/>
    <property type="project" value="TreeGrafter"/>
</dbReference>
<dbReference type="EMBL" id="CM018046">
    <property type="protein sequence ID" value="KAA8526331.1"/>
    <property type="molecule type" value="Genomic_DNA"/>
</dbReference>